<evidence type="ECO:0008006" key="2">
    <source>
        <dbReference type="Google" id="ProtNLM"/>
    </source>
</evidence>
<dbReference type="EMBL" id="LAZR01002012">
    <property type="protein sequence ID" value="KKN35781.1"/>
    <property type="molecule type" value="Genomic_DNA"/>
</dbReference>
<sequence length="273" mass="32522">MTKKEYVDKMKGYWERILHQSKTNKSYSSLNKPEQKPVQSNDTNFLAELYIKNYFELVSIFKKLSKFTDTFRFNIRKNFIIVNCITQSRILLTYLKLRTSSYKFHKGGKLYINGKQITDEINQNTFKNLPVRLFFTENSLIIVSANHQKIYIYTKISNEDYLNEILVEGFEKLNYTNKIKLHKKQLENIILDQEQHSDVFKIGFFNGSISFKNNQEYDYLGFSLKDIKRVLKILTRNCKYLELSVDKRKPMKIQADLKLLGNSIIFFYFSQHI</sequence>
<dbReference type="AlphaFoldDB" id="A0A0F9SFR1"/>
<gene>
    <name evidence="1" type="ORF">LCGC14_0780160</name>
</gene>
<comment type="caution">
    <text evidence="1">The sequence shown here is derived from an EMBL/GenBank/DDBJ whole genome shotgun (WGS) entry which is preliminary data.</text>
</comment>
<name>A0A0F9SFR1_9ZZZZ</name>
<organism evidence="1">
    <name type="scientific">marine sediment metagenome</name>
    <dbReference type="NCBI Taxonomy" id="412755"/>
    <lineage>
        <taxon>unclassified sequences</taxon>
        <taxon>metagenomes</taxon>
        <taxon>ecological metagenomes</taxon>
    </lineage>
</organism>
<protein>
    <recommendedName>
        <fullName evidence="2">Proliferating cell nuclear antigen PCNA N-terminal domain-containing protein</fullName>
    </recommendedName>
</protein>
<dbReference type="Gene3D" id="3.70.10.10">
    <property type="match status" value="1"/>
</dbReference>
<dbReference type="InterPro" id="IPR046938">
    <property type="entry name" value="DNA_clamp_sf"/>
</dbReference>
<reference evidence="1" key="1">
    <citation type="journal article" date="2015" name="Nature">
        <title>Complex archaea that bridge the gap between prokaryotes and eukaryotes.</title>
        <authorList>
            <person name="Spang A."/>
            <person name="Saw J.H."/>
            <person name="Jorgensen S.L."/>
            <person name="Zaremba-Niedzwiedzka K."/>
            <person name="Martijn J."/>
            <person name="Lind A.E."/>
            <person name="van Eijk R."/>
            <person name="Schleper C."/>
            <person name="Guy L."/>
            <person name="Ettema T.J."/>
        </authorList>
    </citation>
    <scope>NUCLEOTIDE SEQUENCE</scope>
</reference>
<dbReference type="SUPFAM" id="SSF55979">
    <property type="entry name" value="DNA clamp"/>
    <property type="match status" value="1"/>
</dbReference>
<accession>A0A0F9SFR1</accession>
<evidence type="ECO:0000313" key="1">
    <source>
        <dbReference type="EMBL" id="KKN35781.1"/>
    </source>
</evidence>
<proteinExistence type="predicted"/>